<feature type="transmembrane region" description="Helical" evidence="5">
    <location>
        <begin position="382"/>
        <end position="401"/>
    </location>
</feature>
<keyword evidence="4 5" id="KW-0472">Membrane</keyword>
<comment type="subcellular location">
    <subcellularLocation>
        <location evidence="1">Membrane</location>
        <topology evidence="1">Multi-pass membrane protein</topology>
    </subcellularLocation>
</comment>
<evidence type="ECO:0000256" key="5">
    <source>
        <dbReference type="SAM" id="Phobius"/>
    </source>
</evidence>
<feature type="transmembrane region" description="Helical" evidence="5">
    <location>
        <begin position="230"/>
        <end position="249"/>
    </location>
</feature>
<dbReference type="GO" id="GO:0016020">
    <property type="term" value="C:membrane"/>
    <property type="evidence" value="ECO:0007669"/>
    <property type="project" value="UniProtKB-SubCell"/>
</dbReference>
<accession>A0A517L959</accession>
<dbReference type="OrthoDB" id="5410178at2759"/>
<dbReference type="AlphaFoldDB" id="A0A517L959"/>
<evidence type="ECO:0000313" key="8">
    <source>
        <dbReference type="Proteomes" id="UP000316270"/>
    </source>
</evidence>
<feature type="transmembrane region" description="Helical" evidence="5">
    <location>
        <begin position="108"/>
        <end position="129"/>
    </location>
</feature>
<feature type="transmembrane region" description="Helical" evidence="5">
    <location>
        <begin position="163"/>
        <end position="185"/>
    </location>
</feature>
<dbReference type="SUPFAM" id="SSF103473">
    <property type="entry name" value="MFS general substrate transporter"/>
    <property type="match status" value="1"/>
</dbReference>
<name>A0A517L959_9PEZI</name>
<dbReference type="InterPro" id="IPR011701">
    <property type="entry name" value="MFS"/>
</dbReference>
<feature type="transmembrane region" description="Helical" evidence="5">
    <location>
        <begin position="72"/>
        <end position="88"/>
    </location>
</feature>
<dbReference type="PANTHER" id="PTHR23502:SF157">
    <property type="entry name" value="MAJOR FACILITATOR SUPERFAMILY (MFS) PROFILE DOMAIN-CONTAINING PROTEIN-RELATED"/>
    <property type="match status" value="1"/>
</dbReference>
<feature type="transmembrane region" description="Helical" evidence="5">
    <location>
        <begin position="141"/>
        <end position="157"/>
    </location>
</feature>
<feature type="transmembrane region" description="Helical" evidence="5">
    <location>
        <begin position="299"/>
        <end position="324"/>
    </location>
</feature>
<dbReference type="Proteomes" id="UP000316270">
    <property type="component" value="Chromosome 7"/>
</dbReference>
<feature type="transmembrane region" description="Helical" evidence="5">
    <location>
        <begin position="450"/>
        <end position="471"/>
    </location>
</feature>
<feature type="transmembrane region" description="Helical" evidence="5">
    <location>
        <begin position="344"/>
        <end position="361"/>
    </location>
</feature>
<dbReference type="InterPro" id="IPR036259">
    <property type="entry name" value="MFS_trans_sf"/>
</dbReference>
<dbReference type="EMBL" id="CP042191">
    <property type="protein sequence ID" value="QDS72162.1"/>
    <property type="molecule type" value="Genomic_DNA"/>
</dbReference>
<dbReference type="PROSITE" id="PS50850">
    <property type="entry name" value="MFS"/>
    <property type="match status" value="1"/>
</dbReference>
<organism evidence="7 8">
    <name type="scientific">Venturia effusa</name>
    <dbReference type="NCBI Taxonomy" id="50376"/>
    <lineage>
        <taxon>Eukaryota</taxon>
        <taxon>Fungi</taxon>
        <taxon>Dikarya</taxon>
        <taxon>Ascomycota</taxon>
        <taxon>Pezizomycotina</taxon>
        <taxon>Dothideomycetes</taxon>
        <taxon>Pleosporomycetidae</taxon>
        <taxon>Venturiales</taxon>
        <taxon>Venturiaceae</taxon>
        <taxon>Venturia</taxon>
    </lineage>
</organism>
<evidence type="ECO:0000256" key="4">
    <source>
        <dbReference type="ARBA" id="ARBA00023136"/>
    </source>
</evidence>
<keyword evidence="8" id="KW-1185">Reference proteome</keyword>
<evidence type="ECO:0000313" key="7">
    <source>
        <dbReference type="EMBL" id="QDS72162.1"/>
    </source>
</evidence>
<dbReference type="STRING" id="50376.A0A517L959"/>
<keyword evidence="2 5" id="KW-0812">Transmembrane</keyword>
<evidence type="ECO:0000256" key="2">
    <source>
        <dbReference type="ARBA" id="ARBA00022692"/>
    </source>
</evidence>
<evidence type="ECO:0000256" key="3">
    <source>
        <dbReference type="ARBA" id="ARBA00022989"/>
    </source>
</evidence>
<evidence type="ECO:0000259" key="6">
    <source>
        <dbReference type="PROSITE" id="PS50850"/>
    </source>
</evidence>
<feature type="transmembrane region" description="Helical" evidence="5">
    <location>
        <begin position="197"/>
        <end position="218"/>
    </location>
</feature>
<feature type="transmembrane region" description="Helical" evidence="5">
    <location>
        <begin position="413"/>
        <end position="438"/>
    </location>
</feature>
<dbReference type="InterPro" id="IPR020846">
    <property type="entry name" value="MFS_dom"/>
</dbReference>
<dbReference type="Pfam" id="PF07690">
    <property type="entry name" value="MFS_1"/>
    <property type="match status" value="1"/>
</dbReference>
<keyword evidence="3 5" id="KW-1133">Transmembrane helix</keyword>
<evidence type="ECO:0000256" key="1">
    <source>
        <dbReference type="ARBA" id="ARBA00004141"/>
    </source>
</evidence>
<dbReference type="GO" id="GO:0022857">
    <property type="term" value="F:transmembrane transporter activity"/>
    <property type="evidence" value="ECO:0007669"/>
    <property type="project" value="InterPro"/>
</dbReference>
<feature type="domain" description="Major facilitator superfamily (MFS) profile" evidence="6">
    <location>
        <begin position="71"/>
        <end position="505"/>
    </location>
</feature>
<reference evidence="7 8" key="1">
    <citation type="submission" date="2019-07" db="EMBL/GenBank/DDBJ databases">
        <title>Finished genome of Venturia effusa.</title>
        <authorList>
            <person name="Young C.A."/>
            <person name="Cox M.P."/>
            <person name="Ganley A.R.D."/>
            <person name="David W.J."/>
        </authorList>
    </citation>
    <scope>NUCLEOTIDE SEQUENCE [LARGE SCALE GENOMIC DNA]</scope>
    <source>
        <strain evidence="8">albino</strain>
    </source>
</reference>
<gene>
    <name evidence="7" type="ORF">FKW77_004542</name>
</gene>
<dbReference type="Gene3D" id="1.20.1250.20">
    <property type="entry name" value="MFS general substrate transporter like domains"/>
    <property type="match status" value="1"/>
</dbReference>
<proteinExistence type="predicted"/>
<feature type="transmembrane region" description="Helical" evidence="5">
    <location>
        <begin position="477"/>
        <end position="498"/>
    </location>
</feature>
<protein>
    <recommendedName>
        <fullName evidence="6">Major facilitator superfamily (MFS) profile domain-containing protein</fullName>
    </recommendedName>
</protein>
<dbReference type="PANTHER" id="PTHR23502">
    <property type="entry name" value="MAJOR FACILITATOR SUPERFAMILY"/>
    <property type="match status" value="1"/>
</dbReference>
<sequence>MDISLQPQYQDLGKAQAGSIFANEKESRSRIPTDLALAVRHEGFALSDDGEISWTDYDSIHHPSKWSTRRKLFDTTVILFFEFFTTVISNSGSLSAVQSHDELKIDLVPAVCIFTTTYLGGQVIGCIFLPPYTETFGRKPTYIVSSLVYGLANIIVGTPGNLASIICGRLICGIISAIPTAVTAGSLEEIWSPHERIWAIQAWVAAFLVGLAIAPAITTAIGASTLGWRWVYHISAIVLVINSIVFIFIRESRPIRILRKEIRRLTLKHNFDHQQLSIRHADHVPDLRTFLRLHLLRPINLFCTEPIVFAVAVMGATVEASAYLMTEVLPKLYEGFGYDIRKSGLVFLALGLGAITLPLLTRLYDARISKNKGAGLLPEDKLLGFYIAAPIQAIALWWFAWSTPPHATSQSPFISISSLILIGFAINEFDYVLIGYLCDTYTTVAGSANAPLSILRALLIAVYPLFAPALYDDLGNNVAGSVLAGIASLYCFVAVAFWKFGARLRRRSPWVLARKDSMVRKQSLERDVVGAGGGVQIAVSPE</sequence>